<dbReference type="Gene3D" id="1.20.1530.20">
    <property type="match status" value="1"/>
</dbReference>
<keyword evidence="4" id="KW-1003">Cell membrane</keyword>
<evidence type="ECO:0000256" key="5">
    <source>
        <dbReference type="ARBA" id="ARBA00022692"/>
    </source>
</evidence>
<dbReference type="InterPro" id="IPR038770">
    <property type="entry name" value="Na+/solute_symporter_sf"/>
</dbReference>
<evidence type="ECO:0000256" key="7">
    <source>
        <dbReference type="ARBA" id="ARBA00023065"/>
    </source>
</evidence>
<keyword evidence="5 9" id="KW-0812">Transmembrane</keyword>
<feature type="transmembrane region" description="Helical" evidence="9">
    <location>
        <begin position="118"/>
        <end position="138"/>
    </location>
</feature>
<reference evidence="11 12" key="1">
    <citation type="submission" date="2017-03" db="EMBL/GenBank/DDBJ databases">
        <title>Genome sequence of Methanobrevibacter wosei.</title>
        <authorList>
            <person name="Poehlein A."/>
            <person name="Seedorf H."/>
            <person name="Daniel R."/>
        </authorList>
    </citation>
    <scope>NUCLEOTIDE SEQUENCE [LARGE SCALE GENOMIC DNA]</scope>
    <source>
        <strain evidence="11 12">DSM 11979</strain>
    </source>
</reference>
<gene>
    <name evidence="11" type="primary">nhaP</name>
    <name evidence="11" type="ORF">MBBWO_13200</name>
</gene>
<feature type="transmembrane region" description="Helical" evidence="9">
    <location>
        <begin position="220"/>
        <end position="237"/>
    </location>
</feature>
<dbReference type="NCBIfam" id="NF003716">
    <property type="entry name" value="PRK05326.1-3"/>
    <property type="match status" value="1"/>
</dbReference>
<feature type="transmembrane region" description="Helical" evidence="9">
    <location>
        <begin position="359"/>
        <end position="378"/>
    </location>
</feature>
<feature type="transmembrane region" description="Helical" evidence="9">
    <location>
        <begin position="272"/>
        <end position="291"/>
    </location>
</feature>
<evidence type="ECO:0000256" key="3">
    <source>
        <dbReference type="ARBA" id="ARBA00022449"/>
    </source>
</evidence>
<comment type="caution">
    <text evidence="11">The sequence shown here is derived from an EMBL/GenBank/DDBJ whole genome shotgun (WGS) entry which is preliminary data.</text>
</comment>
<dbReference type="GO" id="GO:1902600">
    <property type="term" value="P:proton transmembrane transport"/>
    <property type="evidence" value="ECO:0007669"/>
    <property type="project" value="InterPro"/>
</dbReference>
<dbReference type="Pfam" id="PF00999">
    <property type="entry name" value="Na_H_Exchanger"/>
    <property type="match status" value="1"/>
</dbReference>
<dbReference type="PANTHER" id="PTHR32507:SF7">
    <property type="entry name" value="K(+)_H(+) ANTIPORTER NHAP2"/>
    <property type="match status" value="1"/>
</dbReference>
<accession>A0A2U1S606</accession>
<keyword evidence="8 9" id="KW-0472">Membrane</keyword>
<evidence type="ECO:0000313" key="11">
    <source>
        <dbReference type="EMBL" id="PWB85007.1"/>
    </source>
</evidence>
<feature type="transmembrane region" description="Helical" evidence="9">
    <location>
        <begin position="333"/>
        <end position="353"/>
    </location>
</feature>
<dbReference type="EMBL" id="MZGU01000006">
    <property type="protein sequence ID" value="PWB85007.1"/>
    <property type="molecule type" value="Genomic_DNA"/>
</dbReference>
<evidence type="ECO:0000256" key="6">
    <source>
        <dbReference type="ARBA" id="ARBA00022989"/>
    </source>
</evidence>
<evidence type="ECO:0000256" key="4">
    <source>
        <dbReference type="ARBA" id="ARBA00022475"/>
    </source>
</evidence>
<feature type="transmembrane region" description="Helical" evidence="9">
    <location>
        <begin position="6"/>
        <end position="25"/>
    </location>
</feature>
<name>A0A2U1S606_9EURY</name>
<feature type="transmembrane region" description="Helical" evidence="9">
    <location>
        <begin position="243"/>
        <end position="260"/>
    </location>
</feature>
<feature type="transmembrane region" description="Helical" evidence="9">
    <location>
        <begin position="297"/>
        <end position="321"/>
    </location>
</feature>
<dbReference type="InterPro" id="IPR006153">
    <property type="entry name" value="Cation/H_exchanger_TM"/>
</dbReference>
<proteinExistence type="predicted"/>
<evidence type="ECO:0000256" key="8">
    <source>
        <dbReference type="ARBA" id="ARBA00023136"/>
    </source>
</evidence>
<sequence>MEHNLIFLAIGLLLIGSVFLSRFTSKIGIPTLVVFLIIGISLDTSNLISSTVHNYELVQTISIFALIMIMFSGGLDTEVKLMKPIVKPGLSLSTVGVVITAFIIGIVVHLMLGLDLMLSLLLGSIISSTDAAAVFSIFKTQNMKIKNNLDSMLELESGTNDPMAYILVISFIELITVPNLAISTLVIHFIQSLVLGTIFGFVLGKFFAKILAKIHLAVDGLYPVLLLSTAILSFSVSEFVGGNGFLAVYLAALIIGNSNIKNKESQMSFFEGFAWLMQVALFILLGVFTTPSELFSVFIPAVFISILIIFVARPIAVLISLAPFNVDVNSKAFVSWAGIKGAVPIVFAFYPLVYQIPGANLMFNIVLVTTCISVLLQGSTLKFMAKRFNLLDD</sequence>
<comment type="subcellular location">
    <subcellularLocation>
        <location evidence="1">Cell membrane</location>
        <topology evidence="1">Multi-pass membrane protein</topology>
    </subcellularLocation>
</comment>
<keyword evidence="3" id="KW-0050">Antiport</keyword>
<dbReference type="GO" id="GO:0005886">
    <property type="term" value="C:plasma membrane"/>
    <property type="evidence" value="ECO:0007669"/>
    <property type="project" value="UniProtKB-SubCell"/>
</dbReference>
<evidence type="ECO:0000259" key="10">
    <source>
        <dbReference type="Pfam" id="PF00999"/>
    </source>
</evidence>
<evidence type="ECO:0000256" key="1">
    <source>
        <dbReference type="ARBA" id="ARBA00004651"/>
    </source>
</evidence>
<evidence type="ECO:0000256" key="9">
    <source>
        <dbReference type="SAM" id="Phobius"/>
    </source>
</evidence>
<evidence type="ECO:0000313" key="12">
    <source>
        <dbReference type="Proteomes" id="UP000245577"/>
    </source>
</evidence>
<feature type="domain" description="Cation/H+ exchanger transmembrane" evidence="10">
    <location>
        <begin position="18"/>
        <end position="386"/>
    </location>
</feature>
<dbReference type="AlphaFoldDB" id="A0A2U1S606"/>
<feature type="transmembrane region" description="Helical" evidence="9">
    <location>
        <begin position="89"/>
        <end position="112"/>
    </location>
</feature>
<dbReference type="PANTHER" id="PTHR32507">
    <property type="entry name" value="NA(+)/H(+) ANTIPORTER 1"/>
    <property type="match status" value="1"/>
</dbReference>
<organism evidence="11 12">
    <name type="scientific">Methanobrevibacter woesei</name>
    <dbReference type="NCBI Taxonomy" id="190976"/>
    <lineage>
        <taxon>Archaea</taxon>
        <taxon>Methanobacteriati</taxon>
        <taxon>Methanobacteriota</taxon>
        <taxon>Methanomada group</taxon>
        <taxon>Methanobacteria</taxon>
        <taxon>Methanobacteriales</taxon>
        <taxon>Methanobacteriaceae</taxon>
        <taxon>Methanobrevibacter</taxon>
    </lineage>
</organism>
<keyword evidence="7" id="KW-0406">Ion transport</keyword>
<feature type="transmembrane region" description="Helical" evidence="9">
    <location>
        <begin position="32"/>
        <end position="51"/>
    </location>
</feature>
<evidence type="ECO:0000256" key="2">
    <source>
        <dbReference type="ARBA" id="ARBA00022448"/>
    </source>
</evidence>
<feature type="transmembrane region" description="Helical" evidence="9">
    <location>
        <begin position="162"/>
        <end position="182"/>
    </location>
</feature>
<protein>
    <submittedName>
        <fullName evidence="11">K(+)/H(+) antiporter NhaP</fullName>
    </submittedName>
</protein>
<keyword evidence="12" id="KW-1185">Reference proteome</keyword>
<feature type="transmembrane region" description="Helical" evidence="9">
    <location>
        <begin position="57"/>
        <end position="77"/>
    </location>
</feature>
<dbReference type="Proteomes" id="UP000245577">
    <property type="component" value="Unassembled WGS sequence"/>
</dbReference>
<keyword evidence="6 9" id="KW-1133">Transmembrane helix</keyword>
<dbReference type="GO" id="GO:0015297">
    <property type="term" value="F:antiporter activity"/>
    <property type="evidence" value="ECO:0007669"/>
    <property type="project" value="UniProtKB-KW"/>
</dbReference>
<dbReference type="NCBIfam" id="NF003715">
    <property type="entry name" value="PRK05326.1-2"/>
    <property type="match status" value="1"/>
</dbReference>
<keyword evidence="2" id="KW-0813">Transport</keyword>
<dbReference type="RefSeq" id="WP_243408484.1">
    <property type="nucleotide sequence ID" value="NZ_CASEFK010000002.1"/>
</dbReference>